<keyword evidence="1" id="KW-0812">Transmembrane</keyword>
<dbReference type="InterPro" id="IPR036116">
    <property type="entry name" value="FN3_sf"/>
</dbReference>
<dbReference type="CDD" id="cd00063">
    <property type="entry name" value="FN3"/>
    <property type="match status" value="1"/>
</dbReference>
<feature type="domain" description="Fibronectin type-III" evidence="2">
    <location>
        <begin position="634"/>
        <end position="731"/>
    </location>
</feature>
<evidence type="ECO:0000313" key="3">
    <source>
        <dbReference type="EMBL" id="CAG2212474.1"/>
    </source>
</evidence>
<sequence>MKVYLQIAFHLPSFVAFRNKCPCSSERNFRATALCNTSLALNYSCLFDENRGFNVESCIIKTDFAPPGYKYLLRGQPDFTQCEIERYQPIRLLSNVSNQCIFEKSKCIENGQFLFKNGTTETDRSCRCDYTRGYAFITKPKNLCSCLPSEEDCNCYKKSCPHRGLLTPDYECATEKDRPGQNTYFCPIIVYKRIIYDHNNHCIFPISLPTDSFIIKEKKILLKEQGMDLSSMLIVLVVTAICTFLIAGILVLFYVKENGNNFSECTENSTTTANIDEKHNTHRTERELTEEFTLITEEDKGFSGGHGIYYTTVEKERSTKEGNTVHESEYLETQYADATTLKFGGSTESLDESTSSIESYAASLYHCRKKFEQQTKCDDRSVVALGRTQNVEIALHIRVCIAFENICPSPSERNMRASEFCNKSSLLTYACLYDENSGDYVESCKTAVDFSPPGYKYVLRGQPDFTPCSKNRYQPFRLWSNVSGQCLFKKSQCDGDGQLLYDNGTTESDRSCRCDFSRGYVFIIKPKHQCKCVPSEEDCSCYKKYCPNNTVLTPDYNCAQEDDMQGKERYECPIIVYDRKDLLPPNDIQLLQDTDGIIVTWSHPLHTSADKRLHFKIKWRVNDSVEEFSHKVAAPSPPKDVKAVIDFKGIYLTWSIPEYPTLCKILHFIAEVNAGKKEIINVSSDKTYVRLSDVFPSTYYSIRMSTCVRTGNEIQIDDNQSNAITAETPSPPKDVKTVIDFKGIYLTWSIPEYPTICKILHFIAEVNAAPSPPKDVKAVTDFKGIYLTWSIPEYPTLDKILHFIAEVKAGNKEIINVSSDKMYVLISDVFPSTSYSIRMSTCVRMGNEIHIDYNQSNAITAESEFSDGIQCKTPEPLPPKDLKAVIDFKDILLTWSIPEYPKQDTILHFIVVVEAERLPPKESGITGVAKRMKSKAKTFCQDPEEVFNTTEQLSYSSMSYKTKF</sequence>
<keyword evidence="1" id="KW-1133">Transmembrane helix</keyword>
<evidence type="ECO:0000256" key="1">
    <source>
        <dbReference type="SAM" id="Phobius"/>
    </source>
</evidence>
<proteinExistence type="predicted"/>
<dbReference type="AlphaFoldDB" id="A0A8S3S206"/>
<name>A0A8S3S206_MYTED</name>
<dbReference type="SMART" id="SM00060">
    <property type="entry name" value="FN3"/>
    <property type="match status" value="3"/>
</dbReference>
<protein>
    <recommendedName>
        <fullName evidence="2">Fibronectin type-III domain-containing protein</fullName>
    </recommendedName>
</protein>
<reference evidence="3" key="1">
    <citation type="submission" date="2021-03" db="EMBL/GenBank/DDBJ databases">
        <authorList>
            <person name="Bekaert M."/>
        </authorList>
    </citation>
    <scope>NUCLEOTIDE SEQUENCE</scope>
</reference>
<feature type="transmembrane region" description="Helical" evidence="1">
    <location>
        <begin position="233"/>
        <end position="255"/>
    </location>
</feature>
<dbReference type="OrthoDB" id="10469305at2759"/>
<evidence type="ECO:0000259" key="2">
    <source>
        <dbReference type="PROSITE" id="PS50853"/>
    </source>
</evidence>
<gene>
    <name evidence="3" type="ORF">MEDL_26419</name>
</gene>
<dbReference type="PROSITE" id="PS50853">
    <property type="entry name" value="FN3"/>
    <property type="match status" value="2"/>
</dbReference>
<dbReference type="InterPro" id="IPR003961">
    <property type="entry name" value="FN3_dom"/>
</dbReference>
<evidence type="ECO:0000313" key="4">
    <source>
        <dbReference type="Proteomes" id="UP000683360"/>
    </source>
</evidence>
<comment type="caution">
    <text evidence="3">The sequence shown here is derived from an EMBL/GenBank/DDBJ whole genome shotgun (WGS) entry which is preliminary data.</text>
</comment>
<accession>A0A8S3S206</accession>
<dbReference type="InterPro" id="IPR013783">
    <property type="entry name" value="Ig-like_fold"/>
</dbReference>
<dbReference type="EMBL" id="CAJPWZ010001299">
    <property type="protein sequence ID" value="CAG2212474.1"/>
    <property type="molecule type" value="Genomic_DNA"/>
</dbReference>
<keyword evidence="4" id="KW-1185">Reference proteome</keyword>
<dbReference type="Proteomes" id="UP000683360">
    <property type="component" value="Unassembled WGS sequence"/>
</dbReference>
<feature type="domain" description="Fibronectin type-III" evidence="2">
    <location>
        <begin position="769"/>
        <end position="876"/>
    </location>
</feature>
<organism evidence="3 4">
    <name type="scientific">Mytilus edulis</name>
    <name type="common">Blue mussel</name>
    <dbReference type="NCBI Taxonomy" id="6550"/>
    <lineage>
        <taxon>Eukaryota</taxon>
        <taxon>Metazoa</taxon>
        <taxon>Spiralia</taxon>
        <taxon>Lophotrochozoa</taxon>
        <taxon>Mollusca</taxon>
        <taxon>Bivalvia</taxon>
        <taxon>Autobranchia</taxon>
        <taxon>Pteriomorphia</taxon>
        <taxon>Mytilida</taxon>
        <taxon>Mytiloidea</taxon>
        <taxon>Mytilidae</taxon>
        <taxon>Mytilinae</taxon>
        <taxon>Mytilus</taxon>
    </lineage>
</organism>
<dbReference type="SUPFAM" id="SSF49265">
    <property type="entry name" value="Fibronectin type III"/>
    <property type="match status" value="2"/>
</dbReference>
<dbReference type="Gene3D" id="2.60.40.10">
    <property type="entry name" value="Immunoglobulins"/>
    <property type="match status" value="2"/>
</dbReference>
<keyword evidence="1" id="KW-0472">Membrane</keyword>